<dbReference type="AlphaFoldDB" id="A0A6L8V587"/>
<dbReference type="EMBL" id="WTUZ01000022">
    <property type="protein sequence ID" value="MZQ85384.1"/>
    <property type="molecule type" value="Genomic_DNA"/>
</dbReference>
<dbReference type="Pfam" id="PF00534">
    <property type="entry name" value="Glycos_transf_1"/>
    <property type="match status" value="1"/>
</dbReference>
<comment type="similarity">
    <text evidence="1">Belongs to the glycosyltransferase 28 family.</text>
</comment>
<evidence type="ECO:0000259" key="5">
    <source>
        <dbReference type="Pfam" id="PF06925"/>
    </source>
</evidence>
<evidence type="ECO:0000313" key="6">
    <source>
        <dbReference type="EMBL" id="MZQ85384.1"/>
    </source>
</evidence>
<dbReference type="Proteomes" id="UP000481087">
    <property type="component" value="Unassembled WGS sequence"/>
</dbReference>
<reference evidence="6 7" key="1">
    <citation type="submission" date="2019-12" db="EMBL/GenBank/DDBJ databases">
        <title>Paenibacillus sp. nov. sp. isolated from soil.</title>
        <authorList>
            <person name="Kim J."/>
            <person name="Jeong S.E."/>
            <person name="Jung H.S."/>
            <person name="Jeon C.O."/>
        </authorList>
    </citation>
    <scope>NUCLEOTIDE SEQUENCE [LARGE SCALE GENOMIC DNA]</scope>
    <source>
        <strain evidence="6 7">5J-6</strain>
    </source>
</reference>
<evidence type="ECO:0000259" key="4">
    <source>
        <dbReference type="Pfam" id="PF00534"/>
    </source>
</evidence>
<sequence length="379" mass="43014">MKGGRYVMPFNPRVLILTASYGNGHLQASKALLQQFNQQGVENVKVVNLMKEGHPWIHSITSTLVSKSTKVSRLGIDYYGWSYYLTRETKDTALFQKSMTYLGQKKLKEIIHQERPDVVVNTFPFGSSPIVCSSMGIKNYTVLTDYALHASWLHPKVDRYYVATEDLKEQIVGKGISKDRVEVSGIPLRQEFINESNHAPNQMEKSILIMATDSGVTSYIEEMINTLLTLDNCRLVVVCGHNEKLIYRLEMEFAANEGITILGFVDNLHEWMSQASCIVTKAGGLTLTEAIALRVPVFVYKPNRGQEKENALYLSRRGIATISNKMEEFVSSLQTIIHHPKKYEEIRERMEGLHRSHAASHIVNDMMHIWNGQFMLASI</sequence>
<feature type="domain" description="Diacylglycerol glucosyltransferase N-terminal" evidence="5">
    <location>
        <begin position="25"/>
        <end position="187"/>
    </location>
</feature>
<evidence type="ECO:0000256" key="1">
    <source>
        <dbReference type="ARBA" id="ARBA00006962"/>
    </source>
</evidence>
<proteinExistence type="inferred from homology"/>
<dbReference type="InterPro" id="IPR001296">
    <property type="entry name" value="Glyco_trans_1"/>
</dbReference>
<organism evidence="6 7">
    <name type="scientific">Paenibacillus silvestris</name>
    <dbReference type="NCBI Taxonomy" id="2606219"/>
    <lineage>
        <taxon>Bacteria</taxon>
        <taxon>Bacillati</taxon>
        <taxon>Bacillota</taxon>
        <taxon>Bacilli</taxon>
        <taxon>Bacillales</taxon>
        <taxon>Paenibacillaceae</taxon>
        <taxon>Paenibacillus</taxon>
    </lineage>
</organism>
<comment type="caution">
    <text evidence="6">The sequence shown here is derived from an EMBL/GenBank/DDBJ whole genome shotgun (WGS) entry which is preliminary data.</text>
</comment>
<gene>
    <name evidence="6" type="ORF">GQF01_25015</name>
</gene>
<dbReference type="SUPFAM" id="SSF53756">
    <property type="entry name" value="UDP-Glycosyltransferase/glycogen phosphorylase"/>
    <property type="match status" value="1"/>
</dbReference>
<dbReference type="GO" id="GO:0016758">
    <property type="term" value="F:hexosyltransferase activity"/>
    <property type="evidence" value="ECO:0007669"/>
    <property type="project" value="InterPro"/>
</dbReference>
<dbReference type="Gene3D" id="3.40.50.2000">
    <property type="entry name" value="Glycogen Phosphorylase B"/>
    <property type="match status" value="1"/>
</dbReference>
<dbReference type="PANTHER" id="PTHR43025">
    <property type="entry name" value="MONOGALACTOSYLDIACYLGLYCEROL SYNTHASE"/>
    <property type="match status" value="1"/>
</dbReference>
<evidence type="ECO:0000256" key="3">
    <source>
        <dbReference type="ARBA" id="ARBA00022679"/>
    </source>
</evidence>
<dbReference type="PANTHER" id="PTHR43025:SF3">
    <property type="entry name" value="MONOGALACTOSYLDIACYLGLYCEROL SYNTHASE 1, CHLOROPLASTIC"/>
    <property type="match status" value="1"/>
</dbReference>
<keyword evidence="7" id="KW-1185">Reference proteome</keyword>
<dbReference type="GO" id="GO:0016020">
    <property type="term" value="C:membrane"/>
    <property type="evidence" value="ECO:0007669"/>
    <property type="project" value="GOC"/>
</dbReference>
<keyword evidence="2" id="KW-0328">Glycosyltransferase</keyword>
<protein>
    <submittedName>
        <fullName evidence="6">Glycosyltransferase</fullName>
    </submittedName>
</protein>
<dbReference type="GO" id="GO:0009247">
    <property type="term" value="P:glycolipid biosynthetic process"/>
    <property type="evidence" value="ECO:0007669"/>
    <property type="project" value="InterPro"/>
</dbReference>
<dbReference type="InterPro" id="IPR009695">
    <property type="entry name" value="Diacylglyc_glucosyltr_N"/>
</dbReference>
<evidence type="ECO:0000256" key="2">
    <source>
        <dbReference type="ARBA" id="ARBA00022676"/>
    </source>
</evidence>
<feature type="domain" description="Glycosyl transferase family 1" evidence="4">
    <location>
        <begin position="230"/>
        <end position="349"/>
    </location>
</feature>
<name>A0A6L8V587_9BACL</name>
<evidence type="ECO:0000313" key="7">
    <source>
        <dbReference type="Proteomes" id="UP000481087"/>
    </source>
</evidence>
<keyword evidence="3 6" id="KW-0808">Transferase</keyword>
<accession>A0A6L8V587</accession>
<dbReference type="Pfam" id="PF06925">
    <property type="entry name" value="MGDG_synth"/>
    <property type="match status" value="1"/>
</dbReference>
<dbReference type="InterPro" id="IPR050519">
    <property type="entry name" value="Glycosyltransf_28_UgtP"/>
</dbReference>